<evidence type="ECO:0000313" key="2">
    <source>
        <dbReference type="EMBL" id="QTE03864.1"/>
    </source>
</evidence>
<proteinExistence type="predicted"/>
<accession>A0A8A4XDM3</accession>
<reference evidence="2" key="1">
    <citation type="submission" date="2020-09" db="EMBL/GenBank/DDBJ databases">
        <title>Parvovirus dark matter in the feces of wild birds.</title>
        <authorList>
            <person name="Dai Z."/>
            <person name="Yang S."/>
            <person name="Zhang W."/>
        </authorList>
    </citation>
    <scope>NUCLEOTIDE SEQUENCE</scope>
    <source>
        <strain evidence="2">Rbf112par01</strain>
    </source>
</reference>
<organism evidence="2">
    <name type="scientific">Ficedula parva densovirus</name>
    <dbReference type="NCBI Taxonomy" id="2794497"/>
    <lineage>
        <taxon>Viruses</taxon>
        <taxon>Monodnaviria</taxon>
        <taxon>Shotokuvirae</taxon>
        <taxon>Cossaviricota</taxon>
        <taxon>Quintoviricetes</taxon>
        <taxon>Piccovirales</taxon>
        <taxon>Parvoviridae</taxon>
        <taxon>Densovirinae</taxon>
    </lineage>
</organism>
<dbReference type="EMBL" id="MW046455">
    <property type="protein sequence ID" value="QTE03864.1"/>
    <property type="molecule type" value="Genomic_DNA"/>
</dbReference>
<name>A0A8A4XDM3_9VIRU</name>
<evidence type="ECO:0000256" key="1">
    <source>
        <dbReference type="SAM" id="MobiDB-lite"/>
    </source>
</evidence>
<feature type="region of interest" description="Disordered" evidence="1">
    <location>
        <begin position="1"/>
        <end position="38"/>
    </location>
</feature>
<protein>
    <submittedName>
        <fullName evidence="2">VP1</fullName>
    </submittedName>
</protein>
<sequence>MYKKRSHAEMESTNSDDPQEKGKTGSAADESQQPKKRSIPVRSVTIPFFQRTWEEIPPGKMFYLPTCQNPKYMFDDIMENQFNKYRPLWCTMTISKPKVRISNIIMLQDDLRVQNNTPTDATAFTQVCYLMHFCPQNQKNFFKLMTVDNFTDYTGKDLTYEMEPNISHTQLVQVQGFEIFEMMGLVASSVQDVAGFDPTGAVEVVAQNIVTPYIPTRVQSPLSVLSGNLQPASNVDKIWVPNMMQILLARNLNGLSFHKYGDELNFEIETNLEGVHLLNDEKNNFLAERVINSGTSDYLSEWCYPGRNRPFLSRSANLDPGTDPVTQNKNFKPLQHHFFMMPPILKPNGALLGQRCSFILEQSFEVTFHFPTSLFDTVDPHINVQNFIHQDSAVILRRNFYGKKGLPPVENSYFCGAGTTISCNPGPCPPDTFAGWSSFMTTTISKDDFKQSYTVLVKDPGPEMIHIEASDGFFTNADITTNLPKWLDMLKTGTGLCFICPNGQQQEIDGVPYWVLGSLTSLTGTRYFGVVYRGPETKDNIYLIFDGTDFKDIYYRNGITCATYSTAPERTITKQQAAVYDRNATVFHV</sequence>